<dbReference type="Gene3D" id="1.25.40.10">
    <property type="entry name" value="Tetratricopeptide repeat domain"/>
    <property type="match status" value="1"/>
</dbReference>
<evidence type="ECO:0000256" key="8">
    <source>
        <dbReference type="ARBA" id="ARBA00023002"/>
    </source>
</evidence>
<evidence type="ECO:0000256" key="9">
    <source>
        <dbReference type="ARBA" id="ARBA00023004"/>
    </source>
</evidence>
<evidence type="ECO:0000256" key="11">
    <source>
        <dbReference type="SAM" id="MobiDB-lite"/>
    </source>
</evidence>
<dbReference type="GO" id="GO:0031418">
    <property type="term" value="F:L-ascorbic acid binding"/>
    <property type="evidence" value="ECO:0007669"/>
    <property type="project" value="InterPro"/>
</dbReference>
<feature type="region of interest" description="Disordered" evidence="11">
    <location>
        <begin position="715"/>
        <end position="750"/>
    </location>
</feature>
<keyword evidence="9" id="KW-0408">Iron</keyword>
<keyword evidence="4" id="KW-0949">S-adenosyl-L-methionine</keyword>
<feature type="compositionally biased region" description="Acidic residues" evidence="11">
    <location>
        <begin position="715"/>
        <end position="734"/>
    </location>
</feature>
<dbReference type="InterPro" id="IPR011990">
    <property type="entry name" value="TPR-like_helical_dom_sf"/>
</dbReference>
<protein>
    <recommendedName>
        <fullName evidence="12">Fe2OG dioxygenase domain-containing protein</fullName>
    </recommendedName>
</protein>
<keyword evidence="5" id="KW-0479">Metal-binding</keyword>
<name>A0A5B8MSU2_9CHLO</name>
<feature type="domain" description="Fe2OG dioxygenase" evidence="12">
    <location>
        <begin position="616"/>
        <end position="711"/>
    </location>
</feature>
<keyword evidence="3" id="KW-0808">Transferase</keyword>
<dbReference type="PANTHER" id="PTHR46402:SF2">
    <property type="entry name" value="HISTONE-LYSINE N-TRIMETHYLTRANSFERASE SMYD5"/>
    <property type="match status" value="1"/>
</dbReference>
<dbReference type="EMBL" id="CP031044">
    <property type="protein sequence ID" value="QDZ23848.1"/>
    <property type="molecule type" value="Genomic_DNA"/>
</dbReference>
<evidence type="ECO:0000313" key="14">
    <source>
        <dbReference type="Proteomes" id="UP000316726"/>
    </source>
</evidence>
<keyword evidence="8" id="KW-0560">Oxidoreductase</keyword>
<keyword evidence="6" id="KW-0256">Endoplasmic reticulum</keyword>
<evidence type="ECO:0000256" key="5">
    <source>
        <dbReference type="ARBA" id="ARBA00022723"/>
    </source>
</evidence>
<feature type="region of interest" description="Disordered" evidence="11">
    <location>
        <begin position="508"/>
        <end position="528"/>
    </location>
</feature>
<organism evidence="13 14">
    <name type="scientific">Chloropicon primus</name>
    <dbReference type="NCBI Taxonomy" id="1764295"/>
    <lineage>
        <taxon>Eukaryota</taxon>
        <taxon>Viridiplantae</taxon>
        <taxon>Chlorophyta</taxon>
        <taxon>Chloropicophyceae</taxon>
        <taxon>Chloropicales</taxon>
        <taxon>Chloropicaceae</taxon>
        <taxon>Chloropicon</taxon>
    </lineage>
</organism>
<dbReference type="GO" id="GO:0045814">
    <property type="term" value="P:negative regulation of gene expression, epigenetic"/>
    <property type="evidence" value="ECO:0007669"/>
    <property type="project" value="TreeGrafter"/>
</dbReference>
<feature type="compositionally biased region" description="Basic and acidic residues" evidence="11">
    <location>
        <begin position="735"/>
        <end position="750"/>
    </location>
</feature>
<keyword evidence="14" id="KW-1185">Reference proteome</keyword>
<evidence type="ECO:0000256" key="3">
    <source>
        <dbReference type="ARBA" id="ARBA00022679"/>
    </source>
</evidence>
<dbReference type="GO" id="GO:0042799">
    <property type="term" value="F:histone H4K20 methyltransferase activity"/>
    <property type="evidence" value="ECO:0007669"/>
    <property type="project" value="TreeGrafter"/>
</dbReference>
<evidence type="ECO:0000256" key="6">
    <source>
        <dbReference type="ARBA" id="ARBA00022824"/>
    </source>
</evidence>
<dbReference type="GO" id="GO:0005506">
    <property type="term" value="F:iron ion binding"/>
    <property type="evidence" value="ECO:0007669"/>
    <property type="project" value="InterPro"/>
</dbReference>
<dbReference type="Gene3D" id="2.60.120.620">
    <property type="entry name" value="q2cbj1_9rhob like domain"/>
    <property type="match status" value="1"/>
</dbReference>
<dbReference type="PROSITE" id="PS51471">
    <property type="entry name" value="FE2OG_OXY"/>
    <property type="match status" value="1"/>
</dbReference>
<dbReference type="GO" id="GO:0051213">
    <property type="term" value="F:dioxygenase activity"/>
    <property type="evidence" value="ECO:0007669"/>
    <property type="project" value="UniProtKB-KW"/>
</dbReference>
<reference evidence="13 14" key="1">
    <citation type="submission" date="2018-07" db="EMBL/GenBank/DDBJ databases">
        <title>The complete nuclear genome of the prasinophyte Chloropicon primus (CCMP1205).</title>
        <authorList>
            <person name="Pombert J.-F."/>
            <person name="Otis C."/>
            <person name="Turmel M."/>
            <person name="Lemieux C."/>
        </authorList>
    </citation>
    <scope>NUCLEOTIDE SEQUENCE [LARGE SCALE GENOMIC DNA]</scope>
    <source>
        <strain evidence="13 14">CCMP1205</strain>
    </source>
</reference>
<evidence type="ECO:0000256" key="10">
    <source>
        <dbReference type="ARBA" id="ARBA00023180"/>
    </source>
</evidence>
<evidence type="ECO:0000256" key="1">
    <source>
        <dbReference type="ARBA" id="ARBA00001961"/>
    </source>
</evidence>
<evidence type="ECO:0000256" key="4">
    <source>
        <dbReference type="ARBA" id="ARBA00022691"/>
    </source>
</evidence>
<proteinExistence type="predicted"/>
<comment type="cofactor">
    <cofactor evidence="1">
        <name>L-ascorbate</name>
        <dbReference type="ChEBI" id="CHEBI:38290"/>
    </cofactor>
</comment>
<keyword evidence="2" id="KW-0489">Methyltransferase</keyword>
<evidence type="ECO:0000313" key="13">
    <source>
        <dbReference type="EMBL" id="QDZ23848.1"/>
    </source>
</evidence>
<evidence type="ECO:0000256" key="7">
    <source>
        <dbReference type="ARBA" id="ARBA00022964"/>
    </source>
</evidence>
<dbReference type="GO" id="GO:0016705">
    <property type="term" value="F:oxidoreductase activity, acting on paired donors, with incorporation or reduction of molecular oxygen"/>
    <property type="evidence" value="ECO:0007669"/>
    <property type="project" value="InterPro"/>
</dbReference>
<dbReference type="PANTHER" id="PTHR46402">
    <property type="entry name" value="SET AND MYND DOMAIN-CONTAINING PROTEIN 5"/>
    <property type="match status" value="1"/>
</dbReference>
<evidence type="ECO:0000256" key="2">
    <source>
        <dbReference type="ARBA" id="ARBA00022603"/>
    </source>
</evidence>
<dbReference type="GO" id="GO:0032259">
    <property type="term" value="P:methylation"/>
    <property type="evidence" value="ECO:0007669"/>
    <property type="project" value="UniProtKB-KW"/>
</dbReference>
<dbReference type="SUPFAM" id="SSF48452">
    <property type="entry name" value="TPR-like"/>
    <property type="match status" value="1"/>
</dbReference>
<gene>
    <name evidence="13" type="ORF">A3770_11p63660</name>
</gene>
<keyword evidence="10" id="KW-0325">Glycoprotein</keyword>
<dbReference type="AlphaFoldDB" id="A0A5B8MSU2"/>
<dbReference type="Proteomes" id="UP000316726">
    <property type="component" value="Chromosome 11"/>
</dbReference>
<dbReference type="InterPro" id="IPR005123">
    <property type="entry name" value="Oxoglu/Fe-dep_dioxygenase_dom"/>
</dbReference>
<accession>A0A5B8MSU2</accession>
<sequence length="750" mass="83988">MESSAGEVLTASRYEYGDKIARAEPTFCLQTPQTKASSPCCYRCLKPLGSLYDQVVACKGEKTLREVFLDGRRDKEMPWSPRWARKLQPGGVYLCPRGCGAAFCSEECFRRADEDHHDVLCVGNVTEEDPIYKYKVLTLEHGLLVYELLAQVVVHQAKQKEPSGWPGLGLDKAEGLMPFWDYVADYGPSLAGCYREEVLQVAESLSGGGGKTWRGITEDCFGFLATTLEEKGLPGAARFRAEGVDHFAKTATWLDMTCISVDHLSPAGRYIDGVLKREDAGDIARRLEDAPELKEALYVFAEEDNDVEDLQDYNDEGELYLPSVSALMFWEGATKFTHSCKPSIALSFSPLESKIDVQANHLLGDGAGMTRCYLRDSESHSETLDFLKRIRMECSCSTCRTREFLEGFEGGQPRQGDLSALDALGKLAFDEERYSDACELYEKRLEVSKQDGETWHNYGRALVNMGRWSKGYEAWKLGAEVTRESGSPHDELETLMAAHRYFTYRTTDAEDRDSAGAEPSEEDEADDRLPRHLRQDAFFLGSPVMTLDECKEIIDEAESHAREKNGWSTKRHYSVPTTDLPAHALPGCLGILNRSLRDHIFPAIASKFGEELEDLQVHDAFVIKYSMDGQKFLPIHTDQSHYSATIGLNPTSEYGGGGIIIVEDGGFEEGEGHVVKVEEGGAFVFRGGELSHGGRNITSGIRYIIALFIFSHREEEEDVEDIEEEEDVEEEEEQEEHHRDGCEDETCNHC</sequence>
<dbReference type="InterPro" id="IPR006620">
    <property type="entry name" value="Pro_4_hyd_alph"/>
</dbReference>
<dbReference type="SMART" id="SM00702">
    <property type="entry name" value="P4Hc"/>
    <property type="match status" value="1"/>
</dbReference>
<evidence type="ECO:0000259" key="12">
    <source>
        <dbReference type="PROSITE" id="PS51471"/>
    </source>
</evidence>
<dbReference type="OrthoDB" id="498233at2759"/>
<keyword evidence="7" id="KW-0223">Dioxygenase</keyword>